<evidence type="ECO:0000256" key="1">
    <source>
        <dbReference type="SAM" id="Coils"/>
    </source>
</evidence>
<dbReference type="PANTHER" id="PTHR31016">
    <property type="entry name" value="OS04G0228100 PROTEIN"/>
    <property type="match status" value="1"/>
</dbReference>
<dbReference type="Proteomes" id="UP000290289">
    <property type="component" value="Chromosome 16"/>
</dbReference>
<evidence type="ECO:0000313" key="3">
    <source>
        <dbReference type="EMBL" id="RXH71287.1"/>
    </source>
</evidence>
<feature type="coiled-coil region" evidence="1">
    <location>
        <begin position="19"/>
        <end position="46"/>
    </location>
</feature>
<accession>A0A498HPE8</accession>
<gene>
    <name evidence="3" type="ORF">DVH24_018642</name>
</gene>
<evidence type="ECO:0000256" key="2">
    <source>
        <dbReference type="SAM" id="MobiDB-lite"/>
    </source>
</evidence>
<proteinExistence type="predicted"/>
<evidence type="ECO:0000313" key="4">
    <source>
        <dbReference type="Proteomes" id="UP000290289"/>
    </source>
</evidence>
<keyword evidence="4" id="KW-1185">Reference proteome</keyword>
<keyword evidence="1" id="KW-0175">Coiled coil</keyword>
<dbReference type="AlphaFoldDB" id="A0A498HPE8"/>
<sequence>MSRKQPLRKGTLHDEDWHRANIRLQLETLLAEKARLANENSVYARENRFLREIEEYHQLTMHDVVYLDDEEVTEANLLTSPIGVSKMLSISPPSSAPPFPPLEDSSYATSPVP</sequence>
<comment type="caution">
    <text evidence="3">The sequence shown here is derived from an EMBL/GenBank/DDBJ whole genome shotgun (WGS) entry which is preliminary data.</text>
</comment>
<dbReference type="EMBL" id="RDQH01000342">
    <property type="protein sequence ID" value="RXH71287.1"/>
    <property type="molecule type" value="Genomic_DNA"/>
</dbReference>
<name>A0A498HPE8_MALDO</name>
<protein>
    <submittedName>
        <fullName evidence="3">Uncharacterized protein</fullName>
    </submittedName>
</protein>
<dbReference type="PANTHER" id="PTHR31016:SF20">
    <property type="entry name" value="HEAT-INDUCIBLE TRANSCRIPTION REPRESSOR-RELATED"/>
    <property type="match status" value="1"/>
</dbReference>
<feature type="region of interest" description="Disordered" evidence="2">
    <location>
        <begin position="89"/>
        <end position="113"/>
    </location>
</feature>
<organism evidence="3 4">
    <name type="scientific">Malus domestica</name>
    <name type="common">Apple</name>
    <name type="synonym">Pyrus malus</name>
    <dbReference type="NCBI Taxonomy" id="3750"/>
    <lineage>
        <taxon>Eukaryota</taxon>
        <taxon>Viridiplantae</taxon>
        <taxon>Streptophyta</taxon>
        <taxon>Embryophyta</taxon>
        <taxon>Tracheophyta</taxon>
        <taxon>Spermatophyta</taxon>
        <taxon>Magnoliopsida</taxon>
        <taxon>eudicotyledons</taxon>
        <taxon>Gunneridae</taxon>
        <taxon>Pentapetalae</taxon>
        <taxon>rosids</taxon>
        <taxon>fabids</taxon>
        <taxon>Rosales</taxon>
        <taxon>Rosaceae</taxon>
        <taxon>Amygdaloideae</taxon>
        <taxon>Maleae</taxon>
        <taxon>Malus</taxon>
    </lineage>
</organism>
<reference evidence="3 4" key="1">
    <citation type="submission" date="2018-10" db="EMBL/GenBank/DDBJ databases">
        <title>A high-quality apple genome assembly.</title>
        <authorList>
            <person name="Hu J."/>
        </authorList>
    </citation>
    <scope>NUCLEOTIDE SEQUENCE [LARGE SCALE GENOMIC DNA]</scope>
    <source>
        <strain evidence="4">cv. HFTH1</strain>
        <tissue evidence="3">Young leaf</tissue>
    </source>
</reference>